<feature type="region of interest" description="Disordered" evidence="1">
    <location>
        <begin position="1"/>
        <end position="26"/>
    </location>
</feature>
<name>A0A160P0G7_STRLU</name>
<feature type="region of interest" description="Disordered" evidence="1">
    <location>
        <begin position="163"/>
        <end position="247"/>
    </location>
</feature>
<evidence type="ECO:0000313" key="3">
    <source>
        <dbReference type="Proteomes" id="UP000217676"/>
    </source>
</evidence>
<accession>A0A160P0G7</accession>
<keyword evidence="3" id="KW-1185">Reference proteome</keyword>
<dbReference type="KEGG" id="slau:SLA_2853"/>
<evidence type="ECO:0000313" key="2">
    <source>
        <dbReference type="EMBL" id="BAU83770.1"/>
    </source>
</evidence>
<proteinExistence type="predicted"/>
<feature type="compositionally biased region" description="Gly residues" evidence="1">
    <location>
        <begin position="195"/>
        <end position="204"/>
    </location>
</feature>
<organism evidence="2 3">
    <name type="scientific">Streptomyces laurentii</name>
    <dbReference type="NCBI Taxonomy" id="39478"/>
    <lineage>
        <taxon>Bacteria</taxon>
        <taxon>Bacillati</taxon>
        <taxon>Actinomycetota</taxon>
        <taxon>Actinomycetes</taxon>
        <taxon>Kitasatosporales</taxon>
        <taxon>Streptomycetaceae</taxon>
        <taxon>Streptomyces</taxon>
    </lineage>
</organism>
<evidence type="ECO:0008006" key="4">
    <source>
        <dbReference type="Google" id="ProtNLM"/>
    </source>
</evidence>
<dbReference type="Proteomes" id="UP000217676">
    <property type="component" value="Chromosome"/>
</dbReference>
<dbReference type="AlphaFoldDB" id="A0A160P0G7"/>
<feature type="compositionally biased region" description="Pro residues" evidence="1">
    <location>
        <begin position="137"/>
        <end position="147"/>
    </location>
</feature>
<feature type="compositionally biased region" description="Acidic residues" evidence="1">
    <location>
        <begin position="179"/>
        <end position="191"/>
    </location>
</feature>
<reference evidence="2 3" key="1">
    <citation type="journal article" date="2016" name="Genome Announc.">
        <title>Complete Genome Sequence of Thiostrepton-Producing Streptomyces laurentii ATCC 31255.</title>
        <authorList>
            <person name="Doi K."/>
            <person name="Fujino Y."/>
            <person name="Nagayoshi Y."/>
            <person name="Ohshima T."/>
            <person name="Ogata S."/>
        </authorList>
    </citation>
    <scope>NUCLEOTIDE SEQUENCE [LARGE SCALE GENOMIC DNA]</scope>
    <source>
        <strain evidence="2 3">ATCC 31255</strain>
    </source>
</reference>
<feature type="compositionally biased region" description="Basic residues" evidence="1">
    <location>
        <begin position="224"/>
        <end position="235"/>
    </location>
</feature>
<gene>
    <name evidence="2" type="ORF">SLA_2853</name>
</gene>
<sequence>MGTQHLSAGRRALPSTPRTATRSGVSHEKMKFTNRYTVIGHHLAQHERLSLVAIGLAAHIQSLPEGACVSIRTLAGRFPEGEIRIAAALRELEEHGYLERYRERLPNGQVVTRTISRNNPEAYRDQGAEPDGEPAAEPDPVPAPEPELTPAVQHFLDIAMGQAAATPPPSREPMAEPEAAAEPEPEPEPDPEPPSGGGGGGGGAPVREAAPRSRKTVPAQATARTRRSGGAKPKRQSPSAPPPAGPAAELLMGLREYDPRLLLSVADVHRLVPAVNEWFERGARPDAVRHTLTTLLPDHLAYPAGLLAYRLSTLLPPPVPVQATGAGAGPIPMQNCDSCDHAFRAPEPGKCGGCRSEEERQAAA</sequence>
<protein>
    <recommendedName>
        <fullName evidence="4">Helix-turn-helix domain-containing protein</fullName>
    </recommendedName>
</protein>
<evidence type="ECO:0000256" key="1">
    <source>
        <dbReference type="SAM" id="MobiDB-lite"/>
    </source>
</evidence>
<dbReference type="EMBL" id="AP017424">
    <property type="protein sequence ID" value="BAU83770.1"/>
    <property type="molecule type" value="Genomic_DNA"/>
</dbReference>
<feature type="region of interest" description="Disordered" evidence="1">
    <location>
        <begin position="111"/>
        <end position="147"/>
    </location>
</feature>